<name>A0A846N2P5_9PROT</name>
<keyword evidence="6" id="KW-0489">Methyltransferase</keyword>
<evidence type="ECO:0000313" key="7">
    <source>
        <dbReference type="Proteomes" id="UP000570514"/>
    </source>
</evidence>
<dbReference type="RefSeq" id="WP_167083490.1">
    <property type="nucleotide sequence ID" value="NZ_BAAADC010000001.1"/>
</dbReference>
<dbReference type="PANTHER" id="PTHR43847">
    <property type="entry name" value="BLL3993 PROTEIN"/>
    <property type="match status" value="1"/>
</dbReference>
<dbReference type="InterPro" id="IPR007269">
    <property type="entry name" value="ICMT_MeTrfase"/>
</dbReference>
<dbReference type="AlphaFoldDB" id="A0A846N2P5"/>
<evidence type="ECO:0000256" key="1">
    <source>
        <dbReference type="ARBA" id="ARBA00004141"/>
    </source>
</evidence>
<dbReference type="Gene3D" id="1.20.120.1630">
    <property type="match status" value="1"/>
</dbReference>
<dbReference type="GO" id="GO:0032259">
    <property type="term" value="P:methylation"/>
    <property type="evidence" value="ECO:0007669"/>
    <property type="project" value="UniProtKB-KW"/>
</dbReference>
<accession>A0A846N2P5</accession>
<comment type="subcellular location">
    <subcellularLocation>
        <location evidence="1">Membrane</location>
        <topology evidence="1">Multi-pass membrane protein</topology>
    </subcellularLocation>
</comment>
<gene>
    <name evidence="6" type="ORF">FHS83_002715</name>
</gene>
<dbReference type="GO" id="GO:0004671">
    <property type="term" value="F:protein C-terminal S-isoprenylcysteine carboxyl O-methyltransferase activity"/>
    <property type="evidence" value="ECO:0007669"/>
    <property type="project" value="InterPro"/>
</dbReference>
<protein>
    <submittedName>
        <fullName evidence="6">Methyltransferase</fullName>
    </submittedName>
</protein>
<reference evidence="6 7" key="1">
    <citation type="submission" date="2020-03" db="EMBL/GenBank/DDBJ databases">
        <title>Genomic Encyclopedia of Type Strains, Phase IV (KMG-IV): sequencing the most valuable type-strain genomes for metagenomic binning, comparative biology and taxonomic classification.</title>
        <authorList>
            <person name="Goeker M."/>
        </authorList>
    </citation>
    <scope>NUCLEOTIDE SEQUENCE [LARGE SCALE GENOMIC DNA]</scope>
    <source>
        <strain evidence="6 7">DSM 19867</strain>
    </source>
</reference>
<feature type="transmembrane region" description="Helical" evidence="5">
    <location>
        <begin position="46"/>
        <end position="75"/>
    </location>
</feature>
<dbReference type="InterPro" id="IPR052527">
    <property type="entry name" value="Metal_cation-efflux_comp"/>
</dbReference>
<organism evidence="6 7">
    <name type="scientific">Rhizomicrobium palustre</name>
    <dbReference type="NCBI Taxonomy" id="189966"/>
    <lineage>
        <taxon>Bacteria</taxon>
        <taxon>Pseudomonadati</taxon>
        <taxon>Pseudomonadota</taxon>
        <taxon>Alphaproteobacteria</taxon>
        <taxon>Micropepsales</taxon>
        <taxon>Micropepsaceae</taxon>
        <taxon>Rhizomicrobium</taxon>
    </lineage>
</organism>
<dbReference type="PANTHER" id="PTHR43847:SF1">
    <property type="entry name" value="BLL3993 PROTEIN"/>
    <property type="match status" value="1"/>
</dbReference>
<sequence>MTIAIAIIAAVALQRLLELVWAQRNTARLRARGATEVGASHYPLIVLLHAAWLVSILIFLPLPVAISAVPLAAFLGLQLCRVWVLFTLGPYFTTRIISLPGAPLVRKGPYRYIRHPNYAVVIGEILTLPLVFGEVKVAIVFSLLNAAILTWRIRVEDAALAARR</sequence>
<dbReference type="Pfam" id="PF04140">
    <property type="entry name" value="ICMT"/>
    <property type="match status" value="1"/>
</dbReference>
<comment type="caution">
    <text evidence="6">The sequence shown here is derived from an EMBL/GenBank/DDBJ whole genome shotgun (WGS) entry which is preliminary data.</text>
</comment>
<keyword evidence="7" id="KW-1185">Reference proteome</keyword>
<keyword evidence="2 5" id="KW-0812">Transmembrane</keyword>
<keyword evidence="3 5" id="KW-1133">Transmembrane helix</keyword>
<keyword evidence="6" id="KW-0808">Transferase</keyword>
<evidence type="ECO:0000256" key="5">
    <source>
        <dbReference type="SAM" id="Phobius"/>
    </source>
</evidence>
<dbReference type="Proteomes" id="UP000570514">
    <property type="component" value="Unassembled WGS sequence"/>
</dbReference>
<evidence type="ECO:0000256" key="2">
    <source>
        <dbReference type="ARBA" id="ARBA00022692"/>
    </source>
</evidence>
<keyword evidence="4 5" id="KW-0472">Membrane</keyword>
<proteinExistence type="predicted"/>
<dbReference type="EMBL" id="JAASRM010000001">
    <property type="protein sequence ID" value="NIK89397.1"/>
    <property type="molecule type" value="Genomic_DNA"/>
</dbReference>
<evidence type="ECO:0000313" key="6">
    <source>
        <dbReference type="EMBL" id="NIK89397.1"/>
    </source>
</evidence>
<dbReference type="GO" id="GO:0016020">
    <property type="term" value="C:membrane"/>
    <property type="evidence" value="ECO:0007669"/>
    <property type="project" value="UniProtKB-SubCell"/>
</dbReference>
<evidence type="ECO:0000256" key="4">
    <source>
        <dbReference type="ARBA" id="ARBA00023136"/>
    </source>
</evidence>
<evidence type="ECO:0000256" key="3">
    <source>
        <dbReference type="ARBA" id="ARBA00022989"/>
    </source>
</evidence>